<accession>A0A643JSH8</accession>
<dbReference type="EMBL" id="VZUS01000006">
    <property type="protein sequence ID" value="KAB1184776.1"/>
    <property type="molecule type" value="Genomic_DNA"/>
</dbReference>
<dbReference type="PANTHER" id="PTHR30337">
    <property type="entry name" value="COMPONENT OF ATP-DEPENDENT DSDNA EXONUCLEASE"/>
    <property type="match status" value="1"/>
</dbReference>
<sequence length="317" mass="35134">MTATDSDGNQFQIVLWEKHDVNGDWVINEKYALTGGRGKRYSNYSPEVVIDSNKALEIERLDSEPSATELLIVGDTHIGYRHRDRSEKRPWERSVDAREGFKQALEVAISRGVDAIVHAGDVFDYEATKSDCIEVTADLTDPLGADIPMYYIRGNHDTDYGIESLQQFADGAEMRLRLGTEPITLGNPSVNLFGIDYTAGDLPEGGIESTASTFFNRNILVLHEKPYPVTNDQGSLIYKTGADVSAFLESASIDIDLIVTGHMHVSKQGRVVGHDVPVLVTGPTSTISKYKKDNKPSVWLTRVTEDDLTIERLELES</sequence>
<protein>
    <submittedName>
        <fullName evidence="2">Metallophosphoesterase</fullName>
    </submittedName>
</protein>
<dbReference type="Pfam" id="PF00149">
    <property type="entry name" value="Metallophos"/>
    <property type="match status" value="1"/>
</dbReference>
<name>A0A643JSH8_9EURY</name>
<dbReference type="InterPro" id="IPR029052">
    <property type="entry name" value="Metallo-depent_PP-like"/>
</dbReference>
<feature type="domain" description="Calcineurin-like phosphoesterase" evidence="1">
    <location>
        <begin position="70"/>
        <end position="265"/>
    </location>
</feature>
<dbReference type="AlphaFoldDB" id="A0A643JSH8"/>
<proteinExistence type="predicted"/>
<evidence type="ECO:0000259" key="1">
    <source>
        <dbReference type="Pfam" id="PF00149"/>
    </source>
</evidence>
<dbReference type="InterPro" id="IPR004843">
    <property type="entry name" value="Calcineurin-like_PHP"/>
</dbReference>
<gene>
    <name evidence="2" type="ORF">Hfx1149_17075</name>
</gene>
<dbReference type="GO" id="GO:0016787">
    <property type="term" value="F:hydrolase activity"/>
    <property type="evidence" value="ECO:0007669"/>
    <property type="project" value="InterPro"/>
</dbReference>
<dbReference type="SUPFAM" id="SSF56300">
    <property type="entry name" value="Metallo-dependent phosphatases"/>
    <property type="match status" value="1"/>
</dbReference>
<dbReference type="PANTHER" id="PTHR30337:SF0">
    <property type="entry name" value="NUCLEASE SBCCD SUBUNIT D"/>
    <property type="match status" value="1"/>
</dbReference>
<evidence type="ECO:0000313" key="2">
    <source>
        <dbReference type="EMBL" id="KAB1184776.1"/>
    </source>
</evidence>
<comment type="caution">
    <text evidence="2">The sequence shown here is derived from an EMBL/GenBank/DDBJ whole genome shotgun (WGS) entry which is preliminary data.</text>
</comment>
<reference evidence="2" key="1">
    <citation type="submission" date="2019-09" db="EMBL/GenBank/DDBJ databases">
        <title>Genomic analysis of Haloferax sp. CBA1149.</title>
        <authorList>
            <person name="Roh S.W."/>
        </authorList>
    </citation>
    <scope>NUCLEOTIDE SEQUENCE</scope>
    <source>
        <strain evidence="2">CBA1149</strain>
    </source>
</reference>
<dbReference type="InterPro" id="IPR050535">
    <property type="entry name" value="DNA_Repair-Maintenance_Comp"/>
</dbReference>
<dbReference type="Gene3D" id="3.60.21.10">
    <property type="match status" value="1"/>
</dbReference>
<organism evidence="2">
    <name type="scientific">Haloferax sp. CBA1149</name>
    <dbReference type="NCBI Taxonomy" id="2650753"/>
    <lineage>
        <taxon>Archaea</taxon>
        <taxon>Methanobacteriati</taxon>
        <taxon>Methanobacteriota</taxon>
        <taxon>Stenosarchaea group</taxon>
        <taxon>Halobacteria</taxon>
        <taxon>Halobacteriales</taxon>
        <taxon>Haloferacaceae</taxon>
        <taxon>Haloferax</taxon>
    </lineage>
</organism>